<evidence type="ECO:0000313" key="2">
    <source>
        <dbReference type="EMBL" id="VEN33731.1"/>
    </source>
</evidence>
<sequence length="67" mass="7760">VALWCLAWYCACLRKRLSKCITLKRDAWRWPPPSPHSHTLTSGRNINIIMWLCGVSLGIVRILRKTV</sequence>
<proteinExistence type="predicted"/>
<name>A0A653BUJ3_CALMS</name>
<evidence type="ECO:0000256" key="1">
    <source>
        <dbReference type="SAM" id="Phobius"/>
    </source>
</evidence>
<gene>
    <name evidence="2" type="ORF">CALMAC_LOCUS184</name>
    <name evidence="3" type="ORF">CALMAC_LOCUS3877</name>
</gene>
<reference evidence="3 4" key="1">
    <citation type="submission" date="2019-01" db="EMBL/GenBank/DDBJ databases">
        <authorList>
            <person name="Sayadi A."/>
        </authorList>
    </citation>
    <scope>NUCLEOTIDE SEQUENCE [LARGE SCALE GENOMIC DNA]</scope>
</reference>
<evidence type="ECO:0000313" key="4">
    <source>
        <dbReference type="Proteomes" id="UP000410492"/>
    </source>
</evidence>
<dbReference type="AlphaFoldDB" id="A0A653BUJ3"/>
<keyword evidence="4" id="KW-1185">Reference proteome</keyword>
<accession>A0A653BUJ3</accession>
<keyword evidence="1" id="KW-0472">Membrane</keyword>
<protein>
    <submittedName>
        <fullName evidence="3">Uncharacterized protein</fullName>
    </submittedName>
</protein>
<organism evidence="3 4">
    <name type="scientific">Callosobruchus maculatus</name>
    <name type="common">Southern cowpea weevil</name>
    <name type="synonym">Pulse bruchid</name>
    <dbReference type="NCBI Taxonomy" id="64391"/>
    <lineage>
        <taxon>Eukaryota</taxon>
        <taxon>Metazoa</taxon>
        <taxon>Ecdysozoa</taxon>
        <taxon>Arthropoda</taxon>
        <taxon>Hexapoda</taxon>
        <taxon>Insecta</taxon>
        <taxon>Pterygota</taxon>
        <taxon>Neoptera</taxon>
        <taxon>Endopterygota</taxon>
        <taxon>Coleoptera</taxon>
        <taxon>Polyphaga</taxon>
        <taxon>Cucujiformia</taxon>
        <taxon>Chrysomeloidea</taxon>
        <taxon>Chrysomelidae</taxon>
        <taxon>Bruchinae</taxon>
        <taxon>Bruchini</taxon>
        <taxon>Callosobruchus</taxon>
    </lineage>
</organism>
<dbReference type="EMBL" id="CAACVG010000216">
    <property type="protein sequence ID" value="VEN33731.1"/>
    <property type="molecule type" value="Genomic_DNA"/>
</dbReference>
<feature type="non-terminal residue" evidence="3">
    <location>
        <position position="1"/>
    </location>
</feature>
<keyword evidence="1" id="KW-1133">Transmembrane helix</keyword>
<feature type="transmembrane region" description="Helical" evidence="1">
    <location>
        <begin position="42"/>
        <end position="63"/>
    </location>
</feature>
<evidence type="ECO:0000313" key="3">
    <source>
        <dbReference type="EMBL" id="VEN39282.1"/>
    </source>
</evidence>
<dbReference type="Proteomes" id="UP000410492">
    <property type="component" value="Unassembled WGS sequence"/>
</dbReference>
<keyword evidence="1" id="KW-0812">Transmembrane</keyword>
<dbReference type="EMBL" id="CAACVG010005431">
    <property type="protein sequence ID" value="VEN39282.1"/>
    <property type="molecule type" value="Genomic_DNA"/>
</dbReference>